<reference evidence="9" key="1">
    <citation type="submission" date="2019-04" db="EMBL/GenBank/DDBJ databases">
        <authorList>
            <consortium name="Science for Life Laboratories"/>
        </authorList>
    </citation>
    <scope>NUCLEOTIDE SEQUENCE</scope>
    <source>
        <strain evidence="9">MBLW1</strain>
    </source>
</reference>
<evidence type="ECO:0000256" key="3">
    <source>
        <dbReference type="ARBA" id="ARBA00022679"/>
    </source>
</evidence>
<dbReference type="InterPro" id="IPR018584">
    <property type="entry name" value="GT87"/>
</dbReference>
<evidence type="ECO:0000313" key="9">
    <source>
        <dbReference type="EMBL" id="VIP05474.1"/>
    </source>
</evidence>
<evidence type="ECO:0008006" key="11">
    <source>
        <dbReference type="Google" id="ProtNLM"/>
    </source>
</evidence>
<evidence type="ECO:0000313" key="10">
    <source>
        <dbReference type="Proteomes" id="UP000464378"/>
    </source>
</evidence>
<evidence type="ECO:0000256" key="6">
    <source>
        <dbReference type="ARBA" id="ARBA00023136"/>
    </source>
</evidence>
<feature type="transmembrane region" description="Helical" evidence="8">
    <location>
        <begin position="122"/>
        <end position="139"/>
    </location>
</feature>
<feature type="transmembrane region" description="Helical" evidence="8">
    <location>
        <begin position="327"/>
        <end position="345"/>
    </location>
</feature>
<evidence type="ECO:0000256" key="8">
    <source>
        <dbReference type="SAM" id="Phobius"/>
    </source>
</evidence>
<feature type="transmembrane region" description="Helical" evidence="8">
    <location>
        <begin position="168"/>
        <end position="193"/>
    </location>
</feature>
<evidence type="ECO:0000256" key="7">
    <source>
        <dbReference type="ARBA" id="ARBA00024033"/>
    </source>
</evidence>
<comment type="subcellular location">
    <subcellularLocation>
        <location evidence="1">Cell membrane</location>
        <topology evidence="1">Multi-pass membrane protein</topology>
    </subcellularLocation>
</comment>
<feature type="transmembrane region" description="Helical" evidence="8">
    <location>
        <begin position="295"/>
        <end position="315"/>
    </location>
</feature>
<keyword evidence="2" id="KW-1003">Cell membrane</keyword>
<organism evidence="9">
    <name type="scientific">Tuwongella immobilis</name>
    <dbReference type="NCBI Taxonomy" id="692036"/>
    <lineage>
        <taxon>Bacteria</taxon>
        <taxon>Pseudomonadati</taxon>
        <taxon>Planctomycetota</taxon>
        <taxon>Planctomycetia</taxon>
        <taxon>Gemmatales</taxon>
        <taxon>Gemmataceae</taxon>
        <taxon>Tuwongella</taxon>
    </lineage>
</organism>
<dbReference type="InParanoid" id="A0A6C2YVK6"/>
<feature type="transmembrane region" description="Helical" evidence="8">
    <location>
        <begin position="408"/>
        <end position="430"/>
    </location>
</feature>
<dbReference type="AlphaFoldDB" id="A0A6C2YVK6"/>
<dbReference type="GO" id="GO:0016758">
    <property type="term" value="F:hexosyltransferase activity"/>
    <property type="evidence" value="ECO:0007669"/>
    <property type="project" value="InterPro"/>
</dbReference>
<gene>
    <name evidence="9" type="ORF">GMBLW1_37190</name>
</gene>
<accession>A0A6C2YVK6</accession>
<keyword evidence="5 8" id="KW-1133">Transmembrane helix</keyword>
<keyword evidence="10" id="KW-1185">Reference proteome</keyword>
<protein>
    <recommendedName>
        <fullName evidence="11">DUF2029 domain-containing protein</fullName>
    </recommendedName>
</protein>
<keyword evidence="6 8" id="KW-0472">Membrane</keyword>
<feature type="transmembrane region" description="Helical" evidence="8">
    <location>
        <begin position="200"/>
        <end position="221"/>
    </location>
</feature>
<keyword evidence="4 8" id="KW-0812">Transmembrane</keyword>
<feature type="transmembrane region" description="Helical" evidence="8">
    <location>
        <begin position="146"/>
        <end position="162"/>
    </location>
</feature>
<name>A0A6C2YVK6_9BACT</name>
<dbReference type="Proteomes" id="UP000464378">
    <property type="component" value="Chromosome"/>
</dbReference>
<dbReference type="EMBL" id="LR586016">
    <property type="protein sequence ID" value="VIP05474.1"/>
    <property type="molecule type" value="Genomic_DNA"/>
</dbReference>
<dbReference type="EMBL" id="LR593887">
    <property type="protein sequence ID" value="VTS08304.1"/>
    <property type="molecule type" value="Genomic_DNA"/>
</dbReference>
<dbReference type="Pfam" id="PF09594">
    <property type="entry name" value="GT87"/>
    <property type="match status" value="1"/>
</dbReference>
<dbReference type="KEGG" id="tim:GMBLW1_37190"/>
<proteinExistence type="inferred from homology"/>
<evidence type="ECO:0000256" key="5">
    <source>
        <dbReference type="ARBA" id="ARBA00022989"/>
    </source>
</evidence>
<feature type="transmembrane region" description="Helical" evidence="8">
    <location>
        <begin position="87"/>
        <end position="110"/>
    </location>
</feature>
<dbReference type="GO" id="GO:0005886">
    <property type="term" value="C:plasma membrane"/>
    <property type="evidence" value="ECO:0007669"/>
    <property type="project" value="UniProtKB-SubCell"/>
</dbReference>
<sequence length="460" mass="51072">MQSFLSSFDSPRAQRWFLFGLIGLFLVISVQYSLKVLKPRADGHTRSAILRWTPQLQALEAGENINERYNYPNPPIMAILLWPFTKLPLMGTALSWFYLKVLLTFLAVRWSFAMIETPTHPFPAWAKALTMILALRPILSDLSHGNVNLLILFLCIASLYAFSCGRDILSGVIMALAIACKLTPAMFIGYFVWKRAWRALAGTVLGLVLFFLVVPSAVLGVERNWELLNSWVDVMVKPFVVDGIITTEHPNQSIPGVLNRLLTHSPSHSDYINDAYVPLEYHNVADLAPKTVRRIVQGCMLLFAILFIVTARQSVGAGSRIERQSQRAGWPLAAEFSIILIGMLLFSERTWKHHCVTLLLPYAVLCYAFAVIPMQTWLRNGIIGTLVFSMLAMASTSSGLFGDRSAEMAQVYGGFTLALLALLSALFALLAQQTKLRVAMESATPNGVSHPESPATTLAR</sequence>
<feature type="transmembrane region" description="Helical" evidence="8">
    <location>
        <begin position="382"/>
        <end position="402"/>
    </location>
</feature>
<feature type="transmembrane region" description="Helical" evidence="8">
    <location>
        <begin position="351"/>
        <end position="370"/>
    </location>
</feature>
<dbReference type="RefSeq" id="WP_162660542.1">
    <property type="nucleotide sequence ID" value="NZ_LR593887.1"/>
</dbReference>
<evidence type="ECO:0000256" key="2">
    <source>
        <dbReference type="ARBA" id="ARBA00022475"/>
    </source>
</evidence>
<evidence type="ECO:0000256" key="4">
    <source>
        <dbReference type="ARBA" id="ARBA00022692"/>
    </source>
</evidence>
<feature type="transmembrane region" description="Helical" evidence="8">
    <location>
        <begin position="16"/>
        <end position="34"/>
    </location>
</feature>
<comment type="similarity">
    <text evidence="7">Belongs to the glycosyltransferase 87 family.</text>
</comment>
<evidence type="ECO:0000256" key="1">
    <source>
        <dbReference type="ARBA" id="ARBA00004651"/>
    </source>
</evidence>
<keyword evidence="3" id="KW-0808">Transferase</keyword>